<dbReference type="EMBL" id="MGDZ01000054">
    <property type="protein sequence ID" value="OGL72678.1"/>
    <property type="molecule type" value="Genomic_DNA"/>
</dbReference>
<dbReference type="STRING" id="1802391.A3D72_01570"/>
<evidence type="ECO:0000313" key="2">
    <source>
        <dbReference type="EMBL" id="OGL72678.1"/>
    </source>
</evidence>
<sequence>MRHNYNEIISLENLCLAWEEFVIGKKQKRDVGEFSRDLMDNIVSLHESLVNRTYRHGTYQSFYVTDPKLRHIHKASVRDRLLHHAVYRVLYPFFDRVFIADSFSCRNGKGMHKAINRLRQFADQASCNHTRSVWALKCDIRKFFASIDHGTLLLILHEHIPDQDILRLLENIIWSFHTEPRAGVGLPLGNLTSQLFANVYMHRFDEWVKHTLKSKYYIRYADDFIFLSDDRKWLLGTLPQIREVLHRRLRLLLHPDKVILKTFASGVDFLGWVHFPDHRVLRTKTKRRMFQKIKASPTAESLQSYLGLLGHGNTAKMRRCLLGEYWLRR</sequence>
<dbReference type="Proteomes" id="UP000176303">
    <property type="component" value="Unassembled WGS sequence"/>
</dbReference>
<dbReference type="CDD" id="cd01651">
    <property type="entry name" value="RT_G2_intron"/>
    <property type="match status" value="1"/>
</dbReference>
<feature type="domain" description="Reverse transcriptase" evidence="1">
    <location>
        <begin position="53"/>
        <end position="274"/>
    </location>
</feature>
<dbReference type="PANTHER" id="PTHR34047:SF8">
    <property type="entry name" value="PROTEIN YKFC"/>
    <property type="match status" value="1"/>
</dbReference>
<dbReference type="PROSITE" id="PS50878">
    <property type="entry name" value="RT_POL"/>
    <property type="match status" value="1"/>
</dbReference>
<evidence type="ECO:0000259" key="1">
    <source>
        <dbReference type="PROSITE" id="PS50878"/>
    </source>
</evidence>
<comment type="caution">
    <text evidence="2">The sequence shown here is derived from an EMBL/GenBank/DDBJ whole genome shotgun (WGS) entry which is preliminary data.</text>
</comment>
<evidence type="ECO:0000313" key="3">
    <source>
        <dbReference type="Proteomes" id="UP000176303"/>
    </source>
</evidence>
<organism evidence="2 3">
    <name type="scientific">Candidatus Uhrbacteria bacterium RIFCSPHIGHO2_02_FULL_57_19</name>
    <dbReference type="NCBI Taxonomy" id="1802391"/>
    <lineage>
        <taxon>Bacteria</taxon>
        <taxon>Candidatus Uhriibacteriota</taxon>
    </lineage>
</organism>
<dbReference type="Pfam" id="PF00078">
    <property type="entry name" value="RVT_1"/>
    <property type="match status" value="1"/>
</dbReference>
<accession>A0A1F7U492</accession>
<name>A0A1F7U492_9BACT</name>
<dbReference type="InterPro" id="IPR043502">
    <property type="entry name" value="DNA/RNA_pol_sf"/>
</dbReference>
<dbReference type="InterPro" id="IPR051083">
    <property type="entry name" value="GrpII_Intron_Splice-Mob/Def"/>
</dbReference>
<proteinExistence type="predicted"/>
<dbReference type="InterPro" id="IPR000477">
    <property type="entry name" value="RT_dom"/>
</dbReference>
<dbReference type="AlphaFoldDB" id="A0A1F7U492"/>
<reference evidence="2 3" key="1">
    <citation type="journal article" date="2016" name="Nat. Commun.">
        <title>Thousands of microbial genomes shed light on interconnected biogeochemical processes in an aquifer system.</title>
        <authorList>
            <person name="Anantharaman K."/>
            <person name="Brown C.T."/>
            <person name="Hug L.A."/>
            <person name="Sharon I."/>
            <person name="Castelle C.J."/>
            <person name="Probst A.J."/>
            <person name="Thomas B.C."/>
            <person name="Singh A."/>
            <person name="Wilkins M.J."/>
            <person name="Karaoz U."/>
            <person name="Brodie E.L."/>
            <person name="Williams K.H."/>
            <person name="Hubbard S.S."/>
            <person name="Banfield J.F."/>
        </authorList>
    </citation>
    <scope>NUCLEOTIDE SEQUENCE [LARGE SCALE GENOMIC DNA]</scope>
</reference>
<gene>
    <name evidence="2" type="ORF">A3D72_01570</name>
</gene>
<protein>
    <recommendedName>
        <fullName evidence="1">Reverse transcriptase domain-containing protein</fullName>
    </recommendedName>
</protein>
<dbReference type="PANTHER" id="PTHR34047">
    <property type="entry name" value="NUCLEAR INTRON MATURASE 1, MITOCHONDRIAL-RELATED"/>
    <property type="match status" value="1"/>
</dbReference>
<dbReference type="SUPFAM" id="SSF56672">
    <property type="entry name" value="DNA/RNA polymerases"/>
    <property type="match status" value="1"/>
</dbReference>